<comment type="caution">
    <text evidence="3">The sequence shown here is derived from an EMBL/GenBank/DDBJ whole genome shotgun (WGS) entry which is preliminary data.</text>
</comment>
<dbReference type="SUPFAM" id="SSF50090">
    <property type="entry name" value="Electron transport accessory proteins"/>
    <property type="match status" value="1"/>
</dbReference>
<dbReference type="InterPro" id="IPR023808">
    <property type="entry name" value="Nitrile_Hydratase_acc_put"/>
</dbReference>
<evidence type="ECO:0000313" key="3">
    <source>
        <dbReference type="EMBL" id="TCT13235.1"/>
    </source>
</evidence>
<dbReference type="Pfam" id="PF21006">
    <property type="entry name" value="NHase_beta_N"/>
    <property type="match status" value="1"/>
</dbReference>
<gene>
    <name evidence="3" type="ORF">EDC22_10196</name>
</gene>
<evidence type="ECO:0000256" key="1">
    <source>
        <dbReference type="SAM" id="MobiDB-lite"/>
    </source>
</evidence>
<dbReference type="Proteomes" id="UP000295678">
    <property type="component" value="Unassembled WGS sequence"/>
</dbReference>
<dbReference type="Gene3D" id="1.10.472.20">
    <property type="entry name" value="Nitrile hydratase, beta subunit"/>
    <property type="match status" value="1"/>
</dbReference>
<evidence type="ECO:0000259" key="2">
    <source>
        <dbReference type="Pfam" id="PF21006"/>
    </source>
</evidence>
<feature type="region of interest" description="Disordered" evidence="1">
    <location>
        <begin position="93"/>
        <end position="113"/>
    </location>
</feature>
<name>A0A4R3MGX5_9HYPH</name>
<protein>
    <submittedName>
        <fullName evidence="3">Nitrile hydratase accessory protein</fullName>
    </submittedName>
</protein>
<dbReference type="AlphaFoldDB" id="A0A4R3MGX5"/>
<organism evidence="3 4">
    <name type="scientific">Tepidamorphus gemmatus</name>
    <dbReference type="NCBI Taxonomy" id="747076"/>
    <lineage>
        <taxon>Bacteria</taxon>
        <taxon>Pseudomonadati</taxon>
        <taxon>Pseudomonadota</taxon>
        <taxon>Alphaproteobacteria</taxon>
        <taxon>Hyphomicrobiales</taxon>
        <taxon>Tepidamorphaceae</taxon>
        <taxon>Tepidamorphus</taxon>
    </lineage>
</organism>
<accession>A0A4R3MGX5</accession>
<sequence>MLDALPAIPRDRDGPVFAEPWHAEAFALAVELEARGAFTWSEWADVLGAEIAALGPQACGEEAYYLAWLSALEKMTDAKGLIPEAERARREAAWDRAARATPHGRPIALGTRD</sequence>
<feature type="domain" description="Nitrile hydratase beta subunit-like N-terminal" evidence="2">
    <location>
        <begin position="8"/>
        <end position="95"/>
    </location>
</feature>
<dbReference type="InterPro" id="IPR008990">
    <property type="entry name" value="Elect_transpt_acc-like_dom_sf"/>
</dbReference>
<reference evidence="3 4" key="1">
    <citation type="submission" date="2019-03" db="EMBL/GenBank/DDBJ databases">
        <title>Genomic Encyclopedia of Type Strains, Phase IV (KMG-IV): sequencing the most valuable type-strain genomes for metagenomic binning, comparative biology and taxonomic classification.</title>
        <authorList>
            <person name="Goeker M."/>
        </authorList>
    </citation>
    <scope>NUCLEOTIDE SEQUENCE [LARGE SCALE GENOMIC DNA]</scope>
    <source>
        <strain evidence="3 4">DSM 19345</strain>
    </source>
</reference>
<dbReference type="OrthoDB" id="9811616at2"/>
<dbReference type="InterPro" id="IPR049054">
    <property type="entry name" value="CN_hydtase_beta-like_N"/>
</dbReference>
<keyword evidence="4" id="KW-1185">Reference proteome</keyword>
<evidence type="ECO:0000313" key="4">
    <source>
        <dbReference type="Proteomes" id="UP000295678"/>
    </source>
</evidence>
<dbReference type="EMBL" id="SMAK01000001">
    <property type="protein sequence ID" value="TCT13235.1"/>
    <property type="molecule type" value="Genomic_DNA"/>
</dbReference>
<dbReference type="InterPro" id="IPR042262">
    <property type="entry name" value="CN_hydtase_beta_C"/>
</dbReference>
<proteinExistence type="predicted"/>
<dbReference type="NCBIfam" id="TIGR03889">
    <property type="entry name" value="nitrile_acc"/>
    <property type="match status" value="1"/>
</dbReference>